<gene>
    <name evidence="1" type="ORF">BKD30_01315</name>
</gene>
<proteinExistence type="predicted"/>
<reference evidence="1 2" key="1">
    <citation type="submission" date="2016-12" db="EMBL/GenBank/DDBJ databases">
        <title>Draft genome of Tersicoccus phoenicis 1P05MA.</title>
        <authorList>
            <person name="Nakajima Y."/>
            <person name="Yoshizawa S."/>
            <person name="Nakamura K."/>
            <person name="Ogura Y."/>
            <person name="Hayashi T."/>
            <person name="Kogure K."/>
        </authorList>
    </citation>
    <scope>NUCLEOTIDE SEQUENCE [LARGE SCALE GENOMIC DNA]</scope>
    <source>
        <strain evidence="1 2">1p05MA</strain>
    </source>
</reference>
<dbReference type="Proteomes" id="UP000187085">
    <property type="component" value="Unassembled WGS sequence"/>
</dbReference>
<dbReference type="EMBL" id="MRDE01000007">
    <property type="protein sequence ID" value="OMH29028.1"/>
    <property type="molecule type" value="Genomic_DNA"/>
</dbReference>
<accession>A0A1R1LN91</accession>
<dbReference type="InterPro" id="IPR019933">
    <property type="entry name" value="DivIVA_domain"/>
</dbReference>
<evidence type="ECO:0008006" key="3">
    <source>
        <dbReference type="Google" id="ProtNLM"/>
    </source>
</evidence>
<dbReference type="NCBIfam" id="TIGR03544">
    <property type="entry name" value="DivI1A_domain"/>
    <property type="match status" value="1"/>
</dbReference>
<dbReference type="AlphaFoldDB" id="A0A1R1LN91"/>
<organism evidence="1 2">
    <name type="scientific">Tersicoccus phoenicis</name>
    <dbReference type="NCBI Taxonomy" id="554083"/>
    <lineage>
        <taxon>Bacteria</taxon>
        <taxon>Bacillati</taxon>
        <taxon>Actinomycetota</taxon>
        <taxon>Actinomycetes</taxon>
        <taxon>Micrococcales</taxon>
        <taxon>Micrococcaceae</taxon>
        <taxon>Tersicoccus</taxon>
    </lineage>
</organism>
<evidence type="ECO:0000313" key="1">
    <source>
        <dbReference type="EMBL" id="OMH29028.1"/>
    </source>
</evidence>
<evidence type="ECO:0000313" key="2">
    <source>
        <dbReference type="Proteomes" id="UP000187085"/>
    </source>
</evidence>
<keyword evidence="2" id="KW-1185">Reference proteome</keyword>
<comment type="caution">
    <text evidence="1">The sequence shown here is derived from an EMBL/GenBank/DDBJ whole genome shotgun (WGS) entry which is preliminary data.</text>
</comment>
<protein>
    <recommendedName>
        <fullName evidence="3">DivIVA domain-containing protein</fullName>
    </recommendedName>
</protein>
<sequence>MSLLLVVLALLVLGAVALVAVGRVPGAAVRRGAALLGLDRPEAEVLATPVATAPPVLLDPSVPGERLAEQVDGVRFALGLRGYRMEQVDEVLDVLRDALVARDQRINELEGRLAADGPDRSQA</sequence>
<dbReference type="Gene3D" id="6.10.250.660">
    <property type="match status" value="1"/>
</dbReference>
<dbReference type="STRING" id="554083.BKD30_01315"/>
<name>A0A1R1LN91_9MICC</name>